<organism evidence="2 3">
    <name type="scientific">Arthrobacter mangrovi</name>
    <dbReference type="NCBI Taxonomy" id="2966350"/>
    <lineage>
        <taxon>Bacteria</taxon>
        <taxon>Bacillati</taxon>
        <taxon>Actinomycetota</taxon>
        <taxon>Actinomycetes</taxon>
        <taxon>Micrococcales</taxon>
        <taxon>Micrococcaceae</taxon>
        <taxon>Arthrobacter</taxon>
    </lineage>
</organism>
<dbReference type="InterPro" id="IPR010879">
    <property type="entry name" value="DUF1508"/>
</dbReference>
<evidence type="ECO:0000313" key="3">
    <source>
        <dbReference type="Proteomes" id="UP001209654"/>
    </source>
</evidence>
<dbReference type="Proteomes" id="UP001209654">
    <property type="component" value="Unassembled WGS sequence"/>
</dbReference>
<protein>
    <recommendedName>
        <fullName evidence="1">DUF1508 domain-containing protein</fullName>
    </recommendedName>
</protein>
<keyword evidence="3" id="KW-1185">Reference proteome</keyword>
<name>A0ABQ5MPQ0_9MICC</name>
<evidence type="ECO:0000259" key="1">
    <source>
        <dbReference type="Pfam" id="PF07411"/>
    </source>
</evidence>
<reference evidence="2 3" key="1">
    <citation type="journal article" date="2023" name="Int. J. Syst. Evol. Microbiol.">
        <title>Arthrobacter mangrovi sp. nov., an actinobacterium isolated from the rhizosphere of a mangrove.</title>
        <authorList>
            <person name="Hamada M."/>
            <person name="Saitou S."/>
            <person name="Enomoto N."/>
            <person name="Nanri K."/>
            <person name="Hidaka K."/>
            <person name="Miura T."/>
            <person name="Tamura T."/>
        </authorList>
    </citation>
    <scope>NUCLEOTIDE SEQUENCE [LARGE SCALE GENOMIC DNA]</scope>
    <source>
        <strain evidence="2 3">NBRC 112813</strain>
    </source>
</reference>
<dbReference type="Gene3D" id="2.30.29.80">
    <property type="match status" value="1"/>
</dbReference>
<dbReference type="RefSeq" id="WP_264793763.1">
    <property type="nucleotide sequence ID" value="NZ_BRVS01000001.1"/>
</dbReference>
<accession>A0ABQ5MPQ0</accession>
<dbReference type="InterPro" id="IPR036913">
    <property type="entry name" value="YegP-like_sf"/>
</dbReference>
<feature type="domain" description="DUF1508" evidence="1">
    <location>
        <begin position="9"/>
        <end position="55"/>
    </location>
</feature>
<dbReference type="EMBL" id="BRVS01000001">
    <property type="protein sequence ID" value="GLB65567.1"/>
    <property type="molecule type" value="Genomic_DNA"/>
</dbReference>
<gene>
    <name evidence="2" type="ORF">AHIS1636_00060</name>
</gene>
<dbReference type="SUPFAM" id="SSF160113">
    <property type="entry name" value="YegP-like"/>
    <property type="match status" value="1"/>
</dbReference>
<evidence type="ECO:0000313" key="2">
    <source>
        <dbReference type="EMBL" id="GLB65567.1"/>
    </source>
</evidence>
<dbReference type="Pfam" id="PF07411">
    <property type="entry name" value="DUF1508"/>
    <property type="match status" value="1"/>
</dbReference>
<proteinExistence type="predicted"/>
<comment type="caution">
    <text evidence="2">The sequence shown here is derived from an EMBL/GenBank/DDBJ whole genome shotgun (WGS) entry which is preliminary data.</text>
</comment>
<sequence>MGAFELYQDSDAKFRFRILDDDGRLVAESVPHGSKSDAVDAINTTRNCAASSLIQDRTADEQAAG</sequence>